<reference evidence="2 3" key="1">
    <citation type="submission" date="2016-10" db="EMBL/GenBank/DDBJ databases">
        <title>Genome sequence of the basidiomycete white-rot fungus Trametes pubescens.</title>
        <authorList>
            <person name="Makela M.R."/>
            <person name="Granchi Z."/>
            <person name="Peng M."/>
            <person name="De Vries R.P."/>
            <person name="Grigoriev I."/>
            <person name="Riley R."/>
            <person name="Hilden K."/>
        </authorList>
    </citation>
    <scope>NUCLEOTIDE SEQUENCE [LARGE SCALE GENOMIC DNA]</scope>
    <source>
        <strain evidence="2 3">FBCC735</strain>
    </source>
</reference>
<evidence type="ECO:0000313" key="2">
    <source>
        <dbReference type="EMBL" id="OJT10497.1"/>
    </source>
</evidence>
<dbReference type="GO" id="GO:0033615">
    <property type="term" value="P:mitochondrial proton-transporting ATP synthase complex assembly"/>
    <property type="evidence" value="ECO:0007669"/>
    <property type="project" value="InterPro"/>
</dbReference>
<dbReference type="InterPro" id="IPR039196">
    <property type="entry name" value="Fmc1"/>
</dbReference>
<dbReference type="PANTHER" id="PTHR28015:SF1">
    <property type="entry name" value="ATP SYNTHASE ASSEMBLY FACTOR FMC1, MITOCHONDRIAL"/>
    <property type="match status" value="1"/>
</dbReference>
<protein>
    <submittedName>
        <fullName evidence="2">Uncharacterized protein</fullName>
    </submittedName>
</protein>
<dbReference type="AlphaFoldDB" id="A0A1M2VSC9"/>
<dbReference type="STRING" id="154538.A0A1M2VSC9"/>
<gene>
    <name evidence="2" type="ORF">TRAPUB_12935</name>
</gene>
<dbReference type="GO" id="GO:0005759">
    <property type="term" value="C:mitochondrial matrix"/>
    <property type="evidence" value="ECO:0007669"/>
    <property type="project" value="TreeGrafter"/>
</dbReference>
<proteinExistence type="predicted"/>
<feature type="region of interest" description="Disordered" evidence="1">
    <location>
        <begin position="84"/>
        <end position="109"/>
    </location>
</feature>
<dbReference type="OrthoDB" id="15893at2759"/>
<evidence type="ECO:0000256" key="1">
    <source>
        <dbReference type="SAM" id="MobiDB-lite"/>
    </source>
</evidence>
<dbReference type="OMA" id="NPGADMD"/>
<accession>A0A1M2VSC9</accession>
<keyword evidence="3" id="KW-1185">Reference proteome</keyword>
<dbReference type="Proteomes" id="UP000184267">
    <property type="component" value="Unassembled WGS sequence"/>
</dbReference>
<name>A0A1M2VSC9_TRAPU</name>
<sequence>MATAQHRSAYRAIVRETNLASIHARAARPKQIAAHLRTIFEERRDGNDTVRFYHEMHNAATFMRAQRTYKALLERYQPLAGISTEERNERTAHRVGLNMPLPVKPNGEE</sequence>
<dbReference type="EMBL" id="MNAD01000773">
    <property type="protein sequence ID" value="OJT10497.1"/>
    <property type="molecule type" value="Genomic_DNA"/>
</dbReference>
<dbReference type="PANTHER" id="PTHR28015">
    <property type="entry name" value="ATP SYNTHASE ASSEMBLY FACTOR FMC1, MITOCHONDRIAL"/>
    <property type="match status" value="1"/>
</dbReference>
<comment type="caution">
    <text evidence="2">The sequence shown here is derived from an EMBL/GenBank/DDBJ whole genome shotgun (WGS) entry which is preliminary data.</text>
</comment>
<dbReference type="Pfam" id="PF13233">
    <property type="entry name" value="Complex1_LYR_2"/>
    <property type="match status" value="1"/>
</dbReference>
<organism evidence="2 3">
    <name type="scientific">Trametes pubescens</name>
    <name type="common">White-rot fungus</name>
    <dbReference type="NCBI Taxonomy" id="154538"/>
    <lineage>
        <taxon>Eukaryota</taxon>
        <taxon>Fungi</taxon>
        <taxon>Dikarya</taxon>
        <taxon>Basidiomycota</taxon>
        <taxon>Agaricomycotina</taxon>
        <taxon>Agaricomycetes</taxon>
        <taxon>Polyporales</taxon>
        <taxon>Polyporaceae</taxon>
        <taxon>Trametes</taxon>
    </lineage>
</organism>
<evidence type="ECO:0000313" key="3">
    <source>
        <dbReference type="Proteomes" id="UP000184267"/>
    </source>
</evidence>